<comment type="caution">
    <text evidence="5">The sequence shown here is derived from an EMBL/GenBank/DDBJ whole genome shotgun (WGS) entry which is preliminary data.</text>
</comment>
<dbReference type="Gene3D" id="3.30.360.10">
    <property type="entry name" value="Dihydrodipicolinate Reductase, domain 2"/>
    <property type="match status" value="1"/>
</dbReference>
<gene>
    <name evidence="5" type="ORF">FHS19_003651</name>
</gene>
<dbReference type="RefSeq" id="WP_183583225.1">
    <property type="nucleotide sequence ID" value="NZ_JACHXJ010000003.1"/>
</dbReference>
<dbReference type="PANTHER" id="PTHR43708:SF5">
    <property type="entry name" value="CONSERVED EXPRESSED OXIDOREDUCTASE (EUROFUNG)-RELATED"/>
    <property type="match status" value="1"/>
</dbReference>
<dbReference type="InterPro" id="IPR000683">
    <property type="entry name" value="Gfo/Idh/MocA-like_OxRdtase_N"/>
</dbReference>
<feature type="domain" description="Gfo/Idh/MocA-like oxidoreductase C-terminal" evidence="4">
    <location>
        <begin position="136"/>
        <end position="348"/>
    </location>
</feature>
<dbReference type="GO" id="GO:0000166">
    <property type="term" value="F:nucleotide binding"/>
    <property type="evidence" value="ECO:0007669"/>
    <property type="project" value="InterPro"/>
</dbReference>
<reference evidence="5 6" key="1">
    <citation type="submission" date="2020-08" db="EMBL/GenBank/DDBJ databases">
        <title>Genomic Encyclopedia of Type Strains, Phase III (KMG-III): the genomes of soil and plant-associated and newly described type strains.</title>
        <authorList>
            <person name="Whitman W."/>
        </authorList>
    </citation>
    <scope>NUCLEOTIDE SEQUENCE [LARGE SCALE GENOMIC DNA]</scope>
    <source>
        <strain evidence="5 6">CECT 5831</strain>
    </source>
</reference>
<organism evidence="5 6">
    <name type="scientific">Paenibacillus rhizosphaerae</name>
    <dbReference type="NCBI Taxonomy" id="297318"/>
    <lineage>
        <taxon>Bacteria</taxon>
        <taxon>Bacillati</taxon>
        <taxon>Bacillota</taxon>
        <taxon>Bacilli</taxon>
        <taxon>Bacillales</taxon>
        <taxon>Paenibacillaceae</taxon>
        <taxon>Paenibacillus</taxon>
    </lineage>
</organism>
<dbReference type="EMBL" id="JACHXJ010000003">
    <property type="protein sequence ID" value="MBB3128976.1"/>
    <property type="molecule type" value="Genomic_DNA"/>
</dbReference>
<evidence type="ECO:0000313" key="5">
    <source>
        <dbReference type="EMBL" id="MBB3128976.1"/>
    </source>
</evidence>
<dbReference type="InterPro" id="IPR004104">
    <property type="entry name" value="Gfo/Idh/MocA-like_OxRdtase_C"/>
</dbReference>
<dbReference type="NCBIfam" id="NF008607">
    <property type="entry name" value="PRK11579.1"/>
    <property type="match status" value="1"/>
</dbReference>
<evidence type="ECO:0000256" key="2">
    <source>
        <dbReference type="ARBA" id="ARBA00023002"/>
    </source>
</evidence>
<dbReference type="InterPro" id="IPR036291">
    <property type="entry name" value="NAD(P)-bd_dom_sf"/>
</dbReference>
<dbReference type="InterPro" id="IPR051317">
    <property type="entry name" value="Gfo/Idh/MocA_oxidoreduct"/>
</dbReference>
<dbReference type="AlphaFoldDB" id="A0A839TQ77"/>
<dbReference type="Pfam" id="PF02894">
    <property type="entry name" value="GFO_IDH_MocA_C"/>
    <property type="match status" value="1"/>
</dbReference>
<proteinExistence type="inferred from homology"/>
<dbReference type="Pfam" id="PF01408">
    <property type="entry name" value="GFO_IDH_MocA"/>
    <property type="match status" value="1"/>
</dbReference>
<comment type="similarity">
    <text evidence="1">Belongs to the Gfo/Idh/MocA family.</text>
</comment>
<evidence type="ECO:0000256" key="1">
    <source>
        <dbReference type="ARBA" id="ARBA00010928"/>
    </source>
</evidence>
<dbReference type="PANTHER" id="PTHR43708">
    <property type="entry name" value="CONSERVED EXPRESSED OXIDOREDUCTASE (EUROFUNG)"/>
    <property type="match status" value="1"/>
</dbReference>
<dbReference type="SUPFAM" id="SSF51735">
    <property type="entry name" value="NAD(P)-binding Rossmann-fold domains"/>
    <property type="match status" value="1"/>
</dbReference>
<dbReference type="Proteomes" id="UP000517523">
    <property type="component" value="Unassembled WGS sequence"/>
</dbReference>
<keyword evidence="2 5" id="KW-0560">Oxidoreductase</keyword>
<protein>
    <submittedName>
        <fullName evidence="5">Scyllo-inositol 2-dehydrogenase (NADP+)</fullName>
        <ecNumber evidence="5">1.1.1.371</ecNumber>
    </submittedName>
</protein>
<evidence type="ECO:0000313" key="6">
    <source>
        <dbReference type="Proteomes" id="UP000517523"/>
    </source>
</evidence>
<accession>A0A839TQ77</accession>
<dbReference type="EC" id="1.1.1.371" evidence="5"/>
<dbReference type="Gene3D" id="3.40.50.720">
    <property type="entry name" value="NAD(P)-binding Rossmann-like Domain"/>
    <property type="match status" value="1"/>
</dbReference>
<evidence type="ECO:0000259" key="3">
    <source>
        <dbReference type="Pfam" id="PF01408"/>
    </source>
</evidence>
<evidence type="ECO:0000259" key="4">
    <source>
        <dbReference type="Pfam" id="PF02894"/>
    </source>
</evidence>
<sequence length="351" mass="38931">MKEKVRAAVIGYGFAARTFHCPVITAVPELELAMIVQRSGNSCLQAYPSVQAVQDVREAYEDPDIDLIVITTPSTAHYSFVKDALLAGKHVVVEKPFTATTEEADELIALAQGKGLVLSVFHNRRWDGDYLTLQEVVRRGLVGRITEAEFRWDRFSPNADPSRWRDAGAEGSGTFYDLGVHLIDQALTLFGLPDSVQAEVRTQRERTLAPDYFDVSLGYPDGLKVSVKSTLLARDPAPRYRLYGTEGSFVKYGEDPQENLLKAGRLPGSPGWGEEPQEMWGSLVASRDGLQFTGRLKTIPGCYDAYYRNVAEAIHGVSELGVKPEQARMAIRVIELGMQSHAEQRRVPFTP</sequence>
<name>A0A839TQ77_9BACL</name>
<dbReference type="GO" id="GO:0102497">
    <property type="term" value="F:scyllo-inositol dehydrogenase (NADP+) activity"/>
    <property type="evidence" value="ECO:0007669"/>
    <property type="project" value="UniProtKB-EC"/>
</dbReference>
<feature type="domain" description="Gfo/Idh/MocA-like oxidoreductase N-terminal" evidence="3">
    <location>
        <begin position="6"/>
        <end position="122"/>
    </location>
</feature>